<proteinExistence type="predicted"/>
<feature type="region of interest" description="Disordered" evidence="1">
    <location>
        <begin position="1"/>
        <end position="64"/>
    </location>
</feature>
<dbReference type="OrthoDB" id="7410755at2"/>
<protein>
    <submittedName>
        <fullName evidence="2">Uncharacterized protein</fullName>
    </submittedName>
</protein>
<evidence type="ECO:0000256" key="1">
    <source>
        <dbReference type="SAM" id="MobiDB-lite"/>
    </source>
</evidence>
<keyword evidence="3" id="KW-1185">Reference proteome</keyword>
<accession>A0A6I4TWB7</accession>
<dbReference type="Proteomes" id="UP000469430">
    <property type="component" value="Unassembled WGS sequence"/>
</dbReference>
<comment type="caution">
    <text evidence="2">The sequence shown here is derived from an EMBL/GenBank/DDBJ whole genome shotgun (WGS) entry which is preliminary data.</text>
</comment>
<evidence type="ECO:0000313" key="3">
    <source>
        <dbReference type="Proteomes" id="UP000469430"/>
    </source>
</evidence>
<dbReference type="RefSeq" id="WP_161391226.1">
    <property type="nucleotide sequence ID" value="NZ_JBHSCP010000001.1"/>
</dbReference>
<name>A0A6I4TWB7_9SPHN</name>
<reference evidence="2 3" key="1">
    <citation type="submission" date="2019-12" db="EMBL/GenBank/DDBJ databases">
        <title>Genomic-based taxomic classification of the family Erythrobacteraceae.</title>
        <authorList>
            <person name="Xu L."/>
        </authorList>
    </citation>
    <scope>NUCLEOTIDE SEQUENCE [LARGE SCALE GENOMIC DNA]</scope>
    <source>
        <strain evidence="2 3">S36</strain>
    </source>
</reference>
<dbReference type="EMBL" id="WTYJ01000002">
    <property type="protein sequence ID" value="MXO99509.1"/>
    <property type="molecule type" value="Genomic_DNA"/>
</dbReference>
<evidence type="ECO:0000313" key="2">
    <source>
        <dbReference type="EMBL" id="MXO99509.1"/>
    </source>
</evidence>
<dbReference type="AlphaFoldDB" id="A0A6I4TWB7"/>
<feature type="compositionally biased region" description="Basic and acidic residues" evidence="1">
    <location>
        <begin position="21"/>
        <end position="64"/>
    </location>
</feature>
<organism evidence="2 3">
    <name type="scientific">Croceibacterium xixiisoli</name>
    <dbReference type="NCBI Taxonomy" id="1476466"/>
    <lineage>
        <taxon>Bacteria</taxon>
        <taxon>Pseudomonadati</taxon>
        <taxon>Pseudomonadota</taxon>
        <taxon>Alphaproteobacteria</taxon>
        <taxon>Sphingomonadales</taxon>
        <taxon>Erythrobacteraceae</taxon>
        <taxon>Croceibacterium</taxon>
    </lineage>
</organism>
<sequence>MGEYEPDDSRIVTQNPSHTPIEPERTGPRESQTRPGRKDDQLAGSKKSADDKGDRWQTGAKKED</sequence>
<gene>
    <name evidence="2" type="ORF">GRI97_10965</name>
</gene>